<keyword evidence="5" id="KW-0949">S-adenosyl-L-methionine</keyword>
<gene>
    <name evidence="13" type="ORF">PBRA_005234</name>
    <name evidence="14" type="ORF">PLBR_LOCUS1899</name>
</gene>
<dbReference type="STRING" id="37360.A0A0G4IN47"/>
<dbReference type="PANTHER" id="PTHR46223">
    <property type="entry name" value="HISTONE-LYSINE N-METHYLTRANSFERASE SUV39H"/>
    <property type="match status" value="1"/>
</dbReference>
<keyword evidence="2" id="KW-0158">Chromosome</keyword>
<proteinExistence type="predicted"/>
<feature type="coiled-coil region" evidence="8">
    <location>
        <begin position="216"/>
        <end position="243"/>
    </location>
</feature>
<dbReference type="EMBL" id="CDSF01000068">
    <property type="protein sequence ID" value="CEO96625.1"/>
    <property type="molecule type" value="Genomic_DNA"/>
</dbReference>
<feature type="region of interest" description="Disordered" evidence="9">
    <location>
        <begin position="1"/>
        <end position="59"/>
    </location>
</feature>
<dbReference type="GO" id="GO:0008270">
    <property type="term" value="F:zinc ion binding"/>
    <property type="evidence" value="ECO:0007669"/>
    <property type="project" value="InterPro"/>
</dbReference>
<keyword evidence="4" id="KW-0808">Transferase</keyword>
<dbReference type="InterPro" id="IPR050973">
    <property type="entry name" value="H3K9_Histone-Lys_N-MTase"/>
</dbReference>
<evidence type="ECO:0000313" key="14">
    <source>
        <dbReference type="EMBL" id="SPQ94684.1"/>
    </source>
</evidence>
<reference evidence="13 15" key="1">
    <citation type="submission" date="2015-02" db="EMBL/GenBank/DDBJ databases">
        <authorList>
            <person name="Chooi Y.-H."/>
        </authorList>
    </citation>
    <scope>NUCLEOTIDE SEQUENCE [LARGE SCALE GENOMIC DNA]</scope>
    <source>
        <strain evidence="13">E3</strain>
    </source>
</reference>
<dbReference type="InterPro" id="IPR003616">
    <property type="entry name" value="Post-SET_dom"/>
</dbReference>
<keyword evidence="6" id="KW-0479">Metal-binding</keyword>
<dbReference type="Pfam" id="PF00856">
    <property type="entry name" value="SET"/>
    <property type="match status" value="1"/>
</dbReference>
<dbReference type="OrthoDB" id="308383at2759"/>
<dbReference type="Proteomes" id="UP000039324">
    <property type="component" value="Unassembled WGS sequence"/>
</dbReference>
<evidence type="ECO:0000256" key="4">
    <source>
        <dbReference type="ARBA" id="ARBA00022679"/>
    </source>
</evidence>
<reference evidence="14 16" key="2">
    <citation type="submission" date="2018-03" db="EMBL/GenBank/DDBJ databases">
        <authorList>
            <person name="Fogelqvist J."/>
        </authorList>
    </citation>
    <scope>NUCLEOTIDE SEQUENCE [LARGE SCALE GENOMIC DNA]</scope>
</reference>
<evidence type="ECO:0000259" key="10">
    <source>
        <dbReference type="PROSITE" id="PS50280"/>
    </source>
</evidence>
<keyword evidence="15" id="KW-1185">Reference proteome</keyword>
<dbReference type="InterPro" id="IPR046341">
    <property type="entry name" value="SET_dom_sf"/>
</dbReference>
<dbReference type="PROSITE" id="PS50868">
    <property type="entry name" value="POST_SET"/>
    <property type="match status" value="1"/>
</dbReference>
<dbReference type="GO" id="GO:0005634">
    <property type="term" value="C:nucleus"/>
    <property type="evidence" value="ECO:0007669"/>
    <property type="project" value="InterPro"/>
</dbReference>
<dbReference type="PROSITE" id="PS50867">
    <property type="entry name" value="PRE_SET"/>
    <property type="match status" value="1"/>
</dbReference>
<organism evidence="13 15">
    <name type="scientific">Plasmodiophora brassicae</name>
    <name type="common">Clubroot disease agent</name>
    <dbReference type="NCBI Taxonomy" id="37360"/>
    <lineage>
        <taxon>Eukaryota</taxon>
        <taxon>Sar</taxon>
        <taxon>Rhizaria</taxon>
        <taxon>Endomyxa</taxon>
        <taxon>Phytomyxea</taxon>
        <taxon>Plasmodiophorida</taxon>
        <taxon>Plasmodiophoridae</taxon>
        <taxon>Plasmodiophora</taxon>
    </lineage>
</organism>
<dbReference type="Gene3D" id="2.170.270.10">
    <property type="entry name" value="SET domain"/>
    <property type="match status" value="1"/>
</dbReference>
<evidence type="ECO:0000256" key="5">
    <source>
        <dbReference type="ARBA" id="ARBA00022691"/>
    </source>
</evidence>
<keyword evidence="3" id="KW-0489">Methyltransferase</keyword>
<dbReference type="Proteomes" id="UP000290189">
    <property type="component" value="Unassembled WGS sequence"/>
</dbReference>
<dbReference type="PANTHER" id="PTHR46223:SF3">
    <property type="entry name" value="HISTONE-LYSINE N-METHYLTRANSFERASE SET-23"/>
    <property type="match status" value="1"/>
</dbReference>
<evidence type="ECO:0000313" key="15">
    <source>
        <dbReference type="Proteomes" id="UP000039324"/>
    </source>
</evidence>
<feature type="domain" description="SET" evidence="10">
    <location>
        <begin position="417"/>
        <end position="544"/>
    </location>
</feature>
<accession>A0A0G4IN47</accession>
<dbReference type="SMART" id="SM00317">
    <property type="entry name" value="SET"/>
    <property type="match status" value="1"/>
</dbReference>
<evidence type="ECO:0000256" key="3">
    <source>
        <dbReference type="ARBA" id="ARBA00022603"/>
    </source>
</evidence>
<dbReference type="InterPro" id="IPR001214">
    <property type="entry name" value="SET_dom"/>
</dbReference>
<keyword evidence="7" id="KW-0862">Zinc</keyword>
<evidence type="ECO:0000259" key="12">
    <source>
        <dbReference type="PROSITE" id="PS50868"/>
    </source>
</evidence>
<evidence type="ECO:0008006" key="17">
    <source>
        <dbReference type="Google" id="ProtNLM"/>
    </source>
</evidence>
<feature type="compositionally biased region" description="Basic residues" evidence="9">
    <location>
        <begin position="31"/>
        <end position="43"/>
    </location>
</feature>
<evidence type="ECO:0000313" key="16">
    <source>
        <dbReference type="Proteomes" id="UP000290189"/>
    </source>
</evidence>
<evidence type="ECO:0000256" key="8">
    <source>
        <dbReference type="SAM" id="Coils"/>
    </source>
</evidence>
<dbReference type="Pfam" id="PF05033">
    <property type="entry name" value="Pre-SET"/>
    <property type="match status" value="1"/>
</dbReference>
<evidence type="ECO:0000259" key="11">
    <source>
        <dbReference type="PROSITE" id="PS50867"/>
    </source>
</evidence>
<dbReference type="GO" id="GO:0042054">
    <property type="term" value="F:histone methyltransferase activity"/>
    <property type="evidence" value="ECO:0007669"/>
    <property type="project" value="InterPro"/>
</dbReference>
<dbReference type="GO" id="GO:0032259">
    <property type="term" value="P:methylation"/>
    <property type="evidence" value="ECO:0007669"/>
    <property type="project" value="UniProtKB-KW"/>
</dbReference>
<dbReference type="AlphaFoldDB" id="A0A0G4IN47"/>
<evidence type="ECO:0000313" key="13">
    <source>
        <dbReference type="EMBL" id="CEO96625.1"/>
    </source>
</evidence>
<feature type="domain" description="Post-SET" evidence="12">
    <location>
        <begin position="550"/>
        <end position="566"/>
    </location>
</feature>
<sequence length="566" mass="63606">MDNDRTVPCSRQGAAQIAPEGVPPGRDSQWKRSRRTYYARKTMKPGGASNDEYRPPSPEPALSPVLNGITVRSAECHSLVKGRLVDQRSQRIPCDGEQDLPQYGERTMRSDVFKARSTSPTSPEWYAELCGLLVSPSWSQHRHLLRTETGRQGQDVPMTDQERKLLLCYNVKYPHRSDALIDCLACVMGRSRRYILSQWSHEEIGIITSSQGSNYSTRYRALAISLKREYRQLEDKIIALQEKLVCPVSDPLDGVLQHYFASFQAFILSCSDALDPKRLHGLVAETRRAVAAEMAELRRRSICFNAGDVDARAALTPLAEPVGCAGSNLLGMFIPVLHSIMTESAQVPDHQTLYGCSCQDTCGAHCECRLEGDLTYKRDGSISGIRHGTIVECNERCSCDKSRCRNRVVRNRSHGDFPLKVIPSPLSGSGLISLRAIPKGRFVCQYLGKIVDENTIQRKQDTVYFTLDKHYVWTDVLDAGPDLDPYSVDSATHGNLSRFVNHSCDPNLFSCRVECVYRDARIPQVSFFTKRTIRAGEELTIDYNWDKTNKAVPCKCGSKNCKQWLR</sequence>
<protein>
    <recommendedName>
        <fullName evidence="17">Histone-lysine N-methyltransferase</fullName>
    </recommendedName>
</protein>
<dbReference type="InterPro" id="IPR007728">
    <property type="entry name" value="Pre-SET_dom"/>
</dbReference>
<keyword evidence="8" id="KW-0175">Coiled coil</keyword>
<keyword evidence="14" id="KW-0496">Mitochondrion</keyword>
<dbReference type="PROSITE" id="PS50280">
    <property type="entry name" value="SET"/>
    <property type="match status" value="1"/>
</dbReference>
<evidence type="ECO:0000256" key="7">
    <source>
        <dbReference type="ARBA" id="ARBA00022833"/>
    </source>
</evidence>
<evidence type="ECO:0000256" key="6">
    <source>
        <dbReference type="ARBA" id="ARBA00022723"/>
    </source>
</evidence>
<dbReference type="GO" id="GO:0005694">
    <property type="term" value="C:chromosome"/>
    <property type="evidence" value="ECO:0007669"/>
    <property type="project" value="UniProtKB-SubCell"/>
</dbReference>
<dbReference type="SUPFAM" id="SSF82199">
    <property type="entry name" value="SET domain"/>
    <property type="match status" value="1"/>
</dbReference>
<comment type="subcellular location">
    <subcellularLocation>
        <location evidence="1">Chromosome</location>
    </subcellularLocation>
</comment>
<name>A0A0G4IN47_PLABS</name>
<evidence type="ECO:0000256" key="2">
    <source>
        <dbReference type="ARBA" id="ARBA00022454"/>
    </source>
</evidence>
<evidence type="ECO:0000256" key="1">
    <source>
        <dbReference type="ARBA" id="ARBA00004286"/>
    </source>
</evidence>
<feature type="domain" description="Pre-SET" evidence="11">
    <location>
        <begin position="354"/>
        <end position="412"/>
    </location>
</feature>
<geneLocation type="mitochondrion" evidence="14"/>
<evidence type="ECO:0000256" key="9">
    <source>
        <dbReference type="SAM" id="MobiDB-lite"/>
    </source>
</evidence>
<dbReference type="EMBL" id="OVEO01000003">
    <property type="protein sequence ID" value="SPQ94684.1"/>
    <property type="molecule type" value="Genomic_DNA"/>
</dbReference>